<dbReference type="InterPro" id="IPR032675">
    <property type="entry name" value="LRR_dom_sf"/>
</dbReference>
<gene>
    <name evidence="1" type="ORF">SAMN04488122_6053</name>
</gene>
<evidence type="ECO:0000313" key="2">
    <source>
        <dbReference type="Proteomes" id="UP000199310"/>
    </source>
</evidence>
<proteinExistence type="predicted"/>
<dbReference type="EMBL" id="FOJG01000002">
    <property type="protein sequence ID" value="SEW54493.1"/>
    <property type="molecule type" value="Genomic_DNA"/>
</dbReference>
<dbReference type="RefSeq" id="WP_089904436.1">
    <property type="nucleotide sequence ID" value="NZ_FOJG01000002.1"/>
</dbReference>
<dbReference type="SUPFAM" id="SSF52058">
    <property type="entry name" value="L domain-like"/>
    <property type="match status" value="1"/>
</dbReference>
<dbReference type="OrthoDB" id="9157385at2"/>
<dbReference type="Proteomes" id="UP000199310">
    <property type="component" value="Unassembled WGS sequence"/>
</dbReference>
<evidence type="ECO:0000313" key="1">
    <source>
        <dbReference type="EMBL" id="SEW54493.1"/>
    </source>
</evidence>
<dbReference type="Gene3D" id="3.80.10.10">
    <property type="entry name" value="Ribonuclease Inhibitor"/>
    <property type="match status" value="1"/>
</dbReference>
<name>A0A1I0SC02_9BACT</name>
<sequence length="224" mass="25665">MEKYQVDYSQFSYFKGIRILFAYLQEGLDYAQENNIRDVCVWTDGDWDKQLVDFEFLKGRDFITTFHWLVPLKKKSVINGIYHLSGVTDLRWGGASDFDLDLSKFPSLKRLNIGYGEKIKGWEKVKTLEWLQIGGIKTTDLSFLKEIIQLEYLRIIGASITSIAGIEKCSKLKTLFLQKCTSLVDMHDTLKELPHLTQLNLEGCKKVNTVTALAGIEIKNVSVL</sequence>
<accession>A0A1I0SC02</accession>
<keyword evidence="2" id="KW-1185">Reference proteome</keyword>
<reference evidence="2" key="1">
    <citation type="submission" date="2016-10" db="EMBL/GenBank/DDBJ databases">
        <authorList>
            <person name="Varghese N."/>
            <person name="Submissions S."/>
        </authorList>
    </citation>
    <scope>NUCLEOTIDE SEQUENCE [LARGE SCALE GENOMIC DNA]</scope>
    <source>
        <strain evidence="2">DSM 3695</strain>
    </source>
</reference>
<dbReference type="AlphaFoldDB" id="A0A1I0SC02"/>
<dbReference type="STRING" id="29529.SAMN04488122_6053"/>
<organism evidence="1 2">
    <name type="scientific">Chitinophaga arvensicola</name>
    <dbReference type="NCBI Taxonomy" id="29529"/>
    <lineage>
        <taxon>Bacteria</taxon>
        <taxon>Pseudomonadati</taxon>
        <taxon>Bacteroidota</taxon>
        <taxon>Chitinophagia</taxon>
        <taxon>Chitinophagales</taxon>
        <taxon>Chitinophagaceae</taxon>
        <taxon>Chitinophaga</taxon>
    </lineage>
</organism>
<protein>
    <recommendedName>
        <fullName evidence="3">Leucine Rich repeat-containing protein</fullName>
    </recommendedName>
</protein>
<evidence type="ECO:0008006" key="3">
    <source>
        <dbReference type="Google" id="ProtNLM"/>
    </source>
</evidence>